<protein>
    <submittedName>
        <fullName evidence="3">Uncharacterized protein</fullName>
    </submittedName>
</protein>
<accession>A0A420FJA9</accession>
<feature type="region of interest" description="Disordered" evidence="1">
    <location>
        <begin position="1054"/>
        <end position="1078"/>
    </location>
</feature>
<evidence type="ECO:0000313" key="4">
    <source>
        <dbReference type="Proteomes" id="UP000286402"/>
    </source>
</evidence>
<dbReference type="PANTHER" id="PTHR30441:SF8">
    <property type="entry name" value="DUF748 DOMAIN-CONTAINING PROTEIN"/>
    <property type="match status" value="1"/>
</dbReference>
<proteinExistence type="predicted"/>
<keyword evidence="2" id="KW-1133">Transmembrane helix</keyword>
<gene>
    <name evidence="3" type="ORF">BCY89_12210</name>
</gene>
<keyword evidence="2" id="KW-0472">Membrane</keyword>
<keyword evidence="2" id="KW-0812">Transmembrane</keyword>
<feature type="transmembrane region" description="Helical" evidence="2">
    <location>
        <begin position="34"/>
        <end position="56"/>
    </location>
</feature>
<name>A0A420FJA9_9SPHI</name>
<dbReference type="AlphaFoldDB" id="A0A420FJA9"/>
<organism evidence="3 4">
    <name type="scientific">Sphingobacterium siyangense</name>
    <dbReference type="NCBI Taxonomy" id="459529"/>
    <lineage>
        <taxon>Bacteria</taxon>
        <taxon>Pseudomonadati</taxon>
        <taxon>Bacteroidota</taxon>
        <taxon>Sphingobacteriia</taxon>
        <taxon>Sphingobacteriales</taxon>
        <taxon>Sphingobacteriaceae</taxon>
        <taxon>Sphingobacterium</taxon>
    </lineage>
</organism>
<dbReference type="EMBL" id="MCAQ01000026">
    <property type="protein sequence ID" value="RKF33003.1"/>
    <property type="molecule type" value="Genomic_DNA"/>
</dbReference>
<evidence type="ECO:0000256" key="2">
    <source>
        <dbReference type="SAM" id="Phobius"/>
    </source>
</evidence>
<dbReference type="PANTHER" id="PTHR30441">
    <property type="entry name" value="DUF748 DOMAIN-CONTAINING PROTEIN"/>
    <property type="match status" value="1"/>
</dbReference>
<reference evidence="3 4" key="1">
    <citation type="submission" date="2016-07" db="EMBL/GenBank/DDBJ databases">
        <title>Genome analysis of Sphingobacterium siyangense T12B17.</title>
        <authorList>
            <person name="Xu D."/>
            <person name="Su Y."/>
            <person name="Zheng S."/>
        </authorList>
    </citation>
    <scope>NUCLEOTIDE SEQUENCE [LARGE SCALE GENOMIC DNA]</scope>
    <source>
        <strain evidence="3 4">T12B17</strain>
    </source>
</reference>
<dbReference type="InterPro" id="IPR052894">
    <property type="entry name" value="AsmA-related"/>
</dbReference>
<evidence type="ECO:0000313" key="3">
    <source>
        <dbReference type="EMBL" id="RKF33003.1"/>
    </source>
</evidence>
<dbReference type="GO" id="GO:0005886">
    <property type="term" value="C:plasma membrane"/>
    <property type="evidence" value="ECO:0007669"/>
    <property type="project" value="TreeGrafter"/>
</dbReference>
<keyword evidence="4" id="KW-1185">Reference proteome</keyword>
<dbReference type="GO" id="GO:0090313">
    <property type="term" value="P:regulation of protein targeting to membrane"/>
    <property type="evidence" value="ECO:0007669"/>
    <property type="project" value="TreeGrafter"/>
</dbReference>
<evidence type="ECO:0000256" key="1">
    <source>
        <dbReference type="SAM" id="MobiDB-lite"/>
    </source>
</evidence>
<sequence length="1078" mass="120646">MGHLIKINNNFLIFVNTKNYKVSKATFIKVVKRIAIVFTSIIVLLVISILSIPYIFENEVNSKVKSLVNEHITGELNYSKVRLTFFDQFPLLTASMDDVLLKGAEPFKNDTLLAAKKVSFGVDLMSLLKSKIVIDKFIVNSGKINILVDSLGNANYSIYKSTSSDSTKTQDKAESSALAFQLIKLEKTNLHYEDRSIPLQIEAKDLEYEGKGDLMSNIFDLNTRAKIASFSFSFDNELYVDKKSIDANLLTRINTNTLSFVFERNDIKINQLPVRFRGLLSFISHGYHLDFKLKSQESTLAELLSLVPNSYASWIKDLSVKGTSEVFVNLEGDYIVDNNKMPNLSLGLMVNNGFLAYKQSTNPLTDWNAKLRIDLPALNPDSLQIDLKQFDFKVASGYFNAQGNIAGLHPVTVHANIKSDLNLDKLHASLQFPDFSFGGKWNLDAKIDGTYAKAIRKVGLQKREQEYVASIPTFDIKNTLVDGKFKLAKLPQGLDKIAYRLEAKDPDGQLKSASIAIHDISVKALNNYIKGFISITDFNKIAVNSDLKASFNLADIKKFYPIKQVELAGLVDVNLIAKGYVDLKRNIFPETNTSIVMKNGLIKSNDYPIPMENIRVEAFVNSEKGSLRDLNVKILPVSFTFAGEPFFLNADLKNFNNIKYNIQSKGKLNLGPIYKLFALDGTNVDGFIYTDFSLKGLQSDATNGHYNRLQNNGRLSIGNIQVQSDMLPQPIAIRSGNFSFNQEKMNFDKFLVAYAKNDISIKGYLNNIINYATSSQAPLKGQFTLSSKKINVDDFMVFGSPSSSTATGTSESGVVLLPKNLDVQVLGLVNAISYNKMNIKDFKGDLQVKEGKMTLNKTTFELAGLKVDMNGSYRPINPRRASFDYAVKADSFDIQRAYKEIPMFREMVSSAKNAYGLVSLDYKLGGLLNGNMQPVMPSIVGEGSLTLNQIKFRGFKLLNGISQSTSKEKLKDGEVKKVVIKSHIKNNVMTIERTKMKMMGFRPRFEGQVTLDGRMNLGFRLGLPPFGIFGIPMRITGTPDNFHLKMGKYKEEDLDMDMDDEDSKVYKESQKVQETQAK</sequence>
<comment type="caution">
    <text evidence="3">The sequence shown here is derived from an EMBL/GenBank/DDBJ whole genome shotgun (WGS) entry which is preliminary data.</text>
</comment>
<feature type="compositionally biased region" description="Basic and acidic residues" evidence="1">
    <location>
        <begin position="1063"/>
        <end position="1078"/>
    </location>
</feature>
<dbReference type="Proteomes" id="UP000286402">
    <property type="component" value="Unassembled WGS sequence"/>
</dbReference>